<comment type="caution">
    <text evidence="1">The sequence shown here is derived from an EMBL/GenBank/DDBJ whole genome shotgun (WGS) entry which is preliminary data.</text>
</comment>
<protein>
    <submittedName>
        <fullName evidence="1">DUF1819 family protein</fullName>
    </submittedName>
</protein>
<dbReference type="Pfam" id="PF08849">
    <property type="entry name" value="BrxA"/>
    <property type="match status" value="1"/>
</dbReference>
<accession>A0ABW2SQ60</accession>
<evidence type="ECO:0000313" key="1">
    <source>
        <dbReference type="EMBL" id="MFC7581718.1"/>
    </source>
</evidence>
<reference evidence="2" key="1">
    <citation type="journal article" date="2019" name="Int. J. Syst. Evol. Microbiol.">
        <title>The Global Catalogue of Microorganisms (GCM) 10K type strain sequencing project: providing services to taxonomists for standard genome sequencing and annotation.</title>
        <authorList>
            <consortium name="The Broad Institute Genomics Platform"/>
            <consortium name="The Broad Institute Genome Sequencing Center for Infectious Disease"/>
            <person name="Wu L."/>
            <person name="Ma J."/>
        </authorList>
    </citation>
    <scope>NUCLEOTIDE SEQUENCE [LARGE SCALE GENOMIC DNA]</scope>
    <source>
        <strain evidence="2">CCUG 56698</strain>
    </source>
</reference>
<evidence type="ECO:0000313" key="2">
    <source>
        <dbReference type="Proteomes" id="UP001596527"/>
    </source>
</evidence>
<dbReference type="InterPro" id="IPR014948">
    <property type="entry name" value="BrxA"/>
</dbReference>
<organism evidence="1 2">
    <name type="scientific">Schaalia naturae</name>
    <dbReference type="NCBI Taxonomy" id="635203"/>
    <lineage>
        <taxon>Bacteria</taxon>
        <taxon>Bacillati</taxon>
        <taxon>Actinomycetota</taxon>
        <taxon>Actinomycetes</taxon>
        <taxon>Actinomycetales</taxon>
        <taxon>Actinomycetaceae</taxon>
        <taxon>Schaalia</taxon>
    </lineage>
</organism>
<dbReference type="RefSeq" id="WP_380975255.1">
    <property type="nucleotide sequence ID" value="NZ_JBHTEF010000001.1"/>
</dbReference>
<dbReference type="InterPro" id="IPR023137">
    <property type="entry name" value="BrxA_sf"/>
</dbReference>
<name>A0ABW2SQ60_9ACTO</name>
<dbReference type="EMBL" id="JBHTEF010000001">
    <property type="protein sequence ID" value="MFC7581718.1"/>
    <property type="molecule type" value="Genomic_DNA"/>
</dbReference>
<proteinExistence type="predicted"/>
<keyword evidence="2" id="KW-1185">Reference proteome</keyword>
<dbReference type="Gene3D" id="1.10.3540.10">
    <property type="entry name" value="uncharacterized protein from magnetospirillum magneticum domain"/>
    <property type="match status" value="1"/>
</dbReference>
<gene>
    <name evidence="1" type="ORF">ACFQWG_10980</name>
</gene>
<sequence length="198" mass="22101">MSAQPASRDRLSFVVGGLMADEAAIAAPLQMELRLWAGVRVALVEGNLLHARTRATSVRLARELVQRMAMLTEEEVSALATSLAPDRAHLMWAAMCRRYPLVADFAESVLREHFLLGQQTLTPEDFDRFWAGRALWHPELDGISASTRRKLRTNLFLALRQSGMLSPAGVIVPPLMSEGVSALLRRRLPSDLRFFPVR</sequence>
<dbReference type="Proteomes" id="UP001596527">
    <property type="component" value="Unassembled WGS sequence"/>
</dbReference>